<name>A0A2S7A790_9XANT</name>
<dbReference type="AlphaFoldDB" id="A0A2S7A790"/>
<comment type="caution">
    <text evidence="1">The sequence shown here is derived from an EMBL/GenBank/DDBJ whole genome shotgun (WGS) entry which is preliminary data.</text>
</comment>
<proteinExistence type="predicted"/>
<accession>A0A2S7A790</accession>
<dbReference type="Proteomes" id="UP000238049">
    <property type="component" value="Unassembled WGS sequence"/>
</dbReference>
<evidence type="ECO:0000313" key="2">
    <source>
        <dbReference type="Proteomes" id="UP000238049"/>
    </source>
</evidence>
<sequence length="71" mass="8126">MLLDRVHLAQGKHQRYGTQFVRNEDGELVLQEPVEDLASIDARRAQMDLMPLGIYQCVLRATYEGNLPVDQ</sequence>
<dbReference type="EMBL" id="MDSL01000004">
    <property type="protein sequence ID" value="PPU03608.1"/>
    <property type="molecule type" value="Genomic_DNA"/>
</dbReference>
<gene>
    <name evidence="1" type="ORF">XarbCFBP7409_02875</name>
</gene>
<evidence type="ECO:0000313" key="1">
    <source>
        <dbReference type="EMBL" id="PPU03608.1"/>
    </source>
</evidence>
<dbReference type="Pfam" id="PF20329">
    <property type="entry name" value="DUF6624"/>
    <property type="match status" value="1"/>
</dbReference>
<reference evidence="1 2" key="1">
    <citation type="submission" date="2016-08" db="EMBL/GenBank/DDBJ databases">
        <title>Evolution of the type three secretion system and type three effector repertoires in Xanthomonas.</title>
        <authorList>
            <person name="Merda D."/>
            <person name="Briand M."/>
            <person name="Bosis E."/>
            <person name="Rousseau C."/>
            <person name="Portier P."/>
            <person name="Jacques M.-A."/>
            <person name="Fischer-Le Saux M."/>
        </authorList>
    </citation>
    <scope>NUCLEOTIDE SEQUENCE [LARGE SCALE GENOMIC DNA]</scope>
    <source>
        <strain evidence="1 2">CFBP 7409</strain>
    </source>
</reference>
<protein>
    <submittedName>
        <fullName evidence="1">Uncharacterized protein</fullName>
    </submittedName>
</protein>
<dbReference type="InterPro" id="IPR046732">
    <property type="entry name" value="DUF6624"/>
</dbReference>
<organism evidence="1 2">
    <name type="scientific">Xanthomonas arboricola pv. guizotiae</name>
    <dbReference type="NCBI Taxonomy" id="487867"/>
    <lineage>
        <taxon>Bacteria</taxon>
        <taxon>Pseudomonadati</taxon>
        <taxon>Pseudomonadota</taxon>
        <taxon>Gammaproteobacteria</taxon>
        <taxon>Lysobacterales</taxon>
        <taxon>Lysobacteraceae</taxon>
        <taxon>Xanthomonas</taxon>
    </lineage>
</organism>